<organism evidence="2 3">
    <name type="scientific">Nitrosomonas cryotolerans ATCC 49181</name>
    <dbReference type="NCBI Taxonomy" id="1131553"/>
    <lineage>
        <taxon>Bacteria</taxon>
        <taxon>Pseudomonadati</taxon>
        <taxon>Pseudomonadota</taxon>
        <taxon>Betaproteobacteria</taxon>
        <taxon>Nitrosomonadales</taxon>
        <taxon>Nitrosomonadaceae</taxon>
        <taxon>Nitrosomonas</taxon>
    </lineage>
</organism>
<dbReference type="InterPro" id="IPR011604">
    <property type="entry name" value="PDDEXK-like_dom_sf"/>
</dbReference>
<dbReference type="Gene3D" id="3.90.320.10">
    <property type="match status" value="1"/>
</dbReference>
<evidence type="ECO:0000313" key="3">
    <source>
        <dbReference type="Proteomes" id="UP000185062"/>
    </source>
</evidence>
<dbReference type="RefSeq" id="WP_028461437.1">
    <property type="nucleotide sequence ID" value="NZ_FSRO01000001.1"/>
</dbReference>
<reference evidence="2 3" key="1">
    <citation type="submission" date="2016-12" db="EMBL/GenBank/DDBJ databases">
        <authorList>
            <person name="Song W.-J."/>
            <person name="Kurnit D.M."/>
        </authorList>
    </citation>
    <scope>NUCLEOTIDE SEQUENCE [LARGE SCALE GENOMIC DNA]</scope>
    <source>
        <strain evidence="2 3">ATCC 49181</strain>
    </source>
</reference>
<dbReference type="EMBL" id="FSRO01000001">
    <property type="protein sequence ID" value="SIO15110.1"/>
    <property type="molecule type" value="Genomic_DNA"/>
</dbReference>
<dbReference type="InterPro" id="IPR038726">
    <property type="entry name" value="PDDEXK_AddAB-type"/>
</dbReference>
<protein>
    <submittedName>
        <fullName evidence="2">PD-(D/E)XK nuclease superfamily protein</fullName>
    </submittedName>
</protein>
<dbReference type="Proteomes" id="UP000185062">
    <property type="component" value="Unassembled WGS sequence"/>
</dbReference>
<dbReference type="AlphaFoldDB" id="A0A1N6H5N9"/>
<evidence type="ECO:0000259" key="1">
    <source>
        <dbReference type="Pfam" id="PF12705"/>
    </source>
</evidence>
<dbReference type="Pfam" id="PF12705">
    <property type="entry name" value="PDDEXK_1"/>
    <property type="match status" value="1"/>
</dbReference>
<gene>
    <name evidence="2" type="ORF">SAMN02743940_1033</name>
</gene>
<feature type="domain" description="PD-(D/E)XK endonuclease-like" evidence="1">
    <location>
        <begin position="597"/>
        <end position="822"/>
    </location>
</feature>
<dbReference type="STRING" id="44575.SAMN05216419_10159"/>
<keyword evidence="3" id="KW-1185">Reference proteome</keyword>
<accession>A0A1N6H5N9</accession>
<evidence type="ECO:0000313" key="2">
    <source>
        <dbReference type="EMBL" id="SIO15110.1"/>
    </source>
</evidence>
<sequence>MKIRFGMGLDNQRGWHTRNTLGEITVGEKGMLSILETQLGLIRKVALQSRRIVQYLTCLKQCDHAARFYHQSLEADELGTAATLLGWRDQWYLYGWDGKIEGMEAKRLADMSEVESIACKKVAPSEGERLAHILQAMKRRIPAISSITLTRPLAHYPKRWQLILSRLQTEFQELASVPHAGSFLHTLQDRLRDVQSGKKLGKVDRLDFKADGSVIIARAETRILAAHWLADRMAENIADGILVATDSTDLLDDILAANQQARHGLNESSSARSVLQLLPMALTLLWAPLDFTVLISFLNHPISPIRHFARRQLAEKLAAYPGIRGQRWTDTLNRIDAHYGDQAAAVREQIHTWIDHPRFDQKGGVSIDQVLIRAQKMADYFRVQLTDTDETKHILWDTGLVQTTVFIQSLEQLQEDGVIARIRPRQLQKLLAQATAQGSVNPNRIAEVGSLSTVDDLGALIESFDQVIWWQPVMPNTPKEFPWSALERHTLARAGVMLPDHADVLGNLATDWLKPVLAARKQLIIVLPPQDVEAHPTWQMMLSQIHNITEQSIEQVFNHHPQTTTCSIPLPHTPLPQPRRWWQLSIDTPIGKHPYHSYSSLELFLFNPYQWLLRYPAGLETSSVLAVSDGFLLDGRLAHTLIEHFFALPAPLGMTKSEISTWFDRIFPEIIEAEGAVLLMHGRRSDYEELRYRLHRAITTLLTQIKTAGVTKIKSEQALKGQFPGGKIIGYADLMLTNGQGQHAIVDMKWGGTKKFTEQLRENTHLQLGIYAELVRQKTGAWPAVGYYVLSEAKLIAQQDAYFPDAIQVNKKTEESIPHLWERLKETYIWRDTLLQQGRIEVALADQEEIEAITPPEAGLKITPLNPCYNDYRVLAGWRPA</sequence>
<dbReference type="eggNOG" id="COG2887">
    <property type="taxonomic scope" value="Bacteria"/>
</dbReference>
<proteinExistence type="predicted"/>
<name>A0A1N6H5N9_9PROT</name>